<reference evidence="1" key="2">
    <citation type="submission" date="2018-03" db="EMBL/GenBank/DDBJ databases">
        <title>The Triticum urartu genome reveals the dynamic nature of wheat genome evolution.</title>
        <authorList>
            <person name="Ling H."/>
            <person name="Ma B."/>
            <person name="Shi X."/>
            <person name="Liu H."/>
            <person name="Dong L."/>
            <person name="Sun H."/>
            <person name="Cao Y."/>
            <person name="Gao Q."/>
            <person name="Zheng S."/>
            <person name="Li Y."/>
            <person name="Yu Y."/>
            <person name="Du H."/>
            <person name="Qi M."/>
            <person name="Li Y."/>
            <person name="Yu H."/>
            <person name="Cui Y."/>
            <person name="Wang N."/>
            <person name="Chen C."/>
            <person name="Wu H."/>
            <person name="Zhao Y."/>
            <person name="Zhang J."/>
            <person name="Li Y."/>
            <person name="Zhou W."/>
            <person name="Zhang B."/>
            <person name="Hu W."/>
            <person name="Eijk M."/>
            <person name="Tang J."/>
            <person name="Witsenboer H."/>
            <person name="Zhao S."/>
            <person name="Li Z."/>
            <person name="Zhang A."/>
            <person name="Wang D."/>
            <person name="Liang C."/>
        </authorList>
    </citation>
    <scope>NUCLEOTIDE SEQUENCE [LARGE SCALE GENOMIC DNA]</scope>
    <source>
        <strain evidence="1">cv. G1812</strain>
    </source>
</reference>
<dbReference type="EnsemblPlants" id="TuG1812G0400001387.01.T03">
    <property type="protein sequence ID" value="TuG1812G0400001387.01.T03"/>
    <property type="gene ID" value="TuG1812G0400001387.01"/>
</dbReference>
<reference evidence="2" key="1">
    <citation type="journal article" date="2013" name="Nature">
        <title>Draft genome of the wheat A-genome progenitor Triticum urartu.</title>
        <authorList>
            <person name="Ling H.Q."/>
            <person name="Zhao S."/>
            <person name="Liu D."/>
            <person name="Wang J."/>
            <person name="Sun H."/>
            <person name="Zhang C."/>
            <person name="Fan H."/>
            <person name="Li D."/>
            <person name="Dong L."/>
            <person name="Tao Y."/>
            <person name="Gao C."/>
            <person name="Wu H."/>
            <person name="Li Y."/>
            <person name="Cui Y."/>
            <person name="Guo X."/>
            <person name="Zheng S."/>
            <person name="Wang B."/>
            <person name="Yu K."/>
            <person name="Liang Q."/>
            <person name="Yang W."/>
            <person name="Lou X."/>
            <person name="Chen J."/>
            <person name="Feng M."/>
            <person name="Jian J."/>
            <person name="Zhang X."/>
            <person name="Luo G."/>
            <person name="Jiang Y."/>
            <person name="Liu J."/>
            <person name="Wang Z."/>
            <person name="Sha Y."/>
            <person name="Zhang B."/>
            <person name="Wu H."/>
            <person name="Tang D."/>
            <person name="Shen Q."/>
            <person name="Xue P."/>
            <person name="Zou S."/>
            <person name="Wang X."/>
            <person name="Liu X."/>
            <person name="Wang F."/>
            <person name="Yang Y."/>
            <person name="An X."/>
            <person name="Dong Z."/>
            <person name="Zhang K."/>
            <person name="Zhang X."/>
            <person name="Luo M.C."/>
            <person name="Dvorak J."/>
            <person name="Tong Y."/>
            <person name="Wang J."/>
            <person name="Yang H."/>
            <person name="Li Z."/>
            <person name="Wang D."/>
            <person name="Zhang A."/>
            <person name="Wang J."/>
        </authorList>
    </citation>
    <scope>NUCLEOTIDE SEQUENCE</scope>
    <source>
        <strain evidence="2">cv. G1812</strain>
    </source>
</reference>
<dbReference type="EnsemblPlants" id="TuG1812G0400001387.01.T02">
    <property type="protein sequence ID" value="TuG1812G0400001387.01.T02"/>
    <property type="gene ID" value="TuG1812G0400001387.01"/>
</dbReference>
<name>A0A8R7U4U1_TRIUA</name>
<proteinExistence type="predicted"/>
<keyword evidence="2" id="KW-1185">Reference proteome</keyword>
<dbReference type="AlphaFoldDB" id="A0A8R7U4U1"/>
<sequence>MICFFLARWHLFYNMENRVNSDIPTFLFTGAKLFALSQRYGNSDHVAVFVNVFFCSSGHIVSTGNDHCQRGWLCLYLTRLPTSCHTLHLDHQGRSSRRRNGRGIQKVCSSSPLSLDFPNMIITHNEDIYSYRKDSKMISTCFSWLFKSSAEWILC</sequence>
<organism evidence="1 2">
    <name type="scientific">Triticum urartu</name>
    <name type="common">Red wild einkorn</name>
    <name type="synonym">Crithodium urartu</name>
    <dbReference type="NCBI Taxonomy" id="4572"/>
    <lineage>
        <taxon>Eukaryota</taxon>
        <taxon>Viridiplantae</taxon>
        <taxon>Streptophyta</taxon>
        <taxon>Embryophyta</taxon>
        <taxon>Tracheophyta</taxon>
        <taxon>Spermatophyta</taxon>
        <taxon>Magnoliopsida</taxon>
        <taxon>Liliopsida</taxon>
        <taxon>Poales</taxon>
        <taxon>Poaceae</taxon>
        <taxon>BOP clade</taxon>
        <taxon>Pooideae</taxon>
        <taxon>Triticodae</taxon>
        <taxon>Triticeae</taxon>
        <taxon>Triticinae</taxon>
        <taxon>Triticum</taxon>
    </lineage>
</organism>
<accession>A0A8R7U4U1</accession>
<dbReference type="Gramene" id="TuG1812G0400001387.01.T03">
    <property type="protein sequence ID" value="TuG1812G0400001387.01.T03"/>
    <property type="gene ID" value="TuG1812G0400001387.01"/>
</dbReference>
<dbReference type="EnsemblPlants" id="TuG1812G0400001387.01.T01">
    <property type="protein sequence ID" value="TuG1812G0400001387.01.T01"/>
    <property type="gene ID" value="TuG1812G0400001387.01"/>
</dbReference>
<dbReference type="Proteomes" id="UP000015106">
    <property type="component" value="Chromosome 4"/>
</dbReference>
<reference evidence="1" key="3">
    <citation type="submission" date="2022-06" db="UniProtKB">
        <authorList>
            <consortium name="EnsemblPlants"/>
        </authorList>
    </citation>
    <scope>IDENTIFICATION</scope>
</reference>
<protein>
    <submittedName>
        <fullName evidence="1">Uncharacterized protein</fullName>
    </submittedName>
</protein>
<evidence type="ECO:0000313" key="1">
    <source>
        <dbReference type="EnsemblPlants" id="TuG1812G0400001387.01.T02"/>
    </source>
</evidence>
<dbReference type="Gramene" id="TuG1812G0400001387.01.T02">
    <property type="protein sequence ID" value="TuG1812G0400001387.01.T02"/>
    <property type="gene ID" value="TuG1812G0400001387.01"/>
</dbReference>
<dbReference type="Gramene" id="TuG1812G0400001387.01.T01">
    <property type="protein sequence ID" value="TuG1812G0400001387.01.T01"/>
    <property type="gene ID" value="TuG1812G0400001387.01"/>
</dbReference>
<evidence type="ECO:0000313" key="2">
    <source>
        <dbReference type="Proteomes" id="UP000015106"/>
    </source>
</evidence>